<keyword evidence="2" id="KW-0805">Transcription regulation</keyword>
<organism evidence="6 7">
    <name type="scientific">Metabacillus niabensis</name>
    <dbReference type="NCBI Taxonomy" id="324854"/>
    <lineage>
        <taxon>Bacteria</taxon>
        <taxon>Bacillati</taxon>
        <taxon>Bacillota</taxon>
        <taxon>Bacilli</taxon>
        <taxon>Bacillales</taxon>
        <taxon>Bacillaceae</taxon>
        <taxon>Metabacillus</taxon>
    </lineage>
</organism>
<keyword evidence="1" id="KW-0678">Repressor</keyword>
<dbReference type="Gene3D" id="1.10.260.40">
    <property type="entry name" value="lambda repressor-like DNA-binding domains"/>
    <property type="match status" value="1"/>
</dbReference>
<evidence type="ECO:0000256" key="2">
    <source>
        <dbReference type="ARBA" id="ARBA00023015"/>
    </source>
</evidence>
<dbReference type="PANTHER" id="PTHR30146">
    <property type="entry name" value="LACI-RELATED TRANSCRIPTIONAL REPRESSOR"/>
    <property type="match status" value="1"/>
</dbReference>
<dbReference type="Gene3D" id="3.40.50.2300">
    <property type="match status" value="2"/>
</dbReference>
<dbReference type="InterPro" id="IPR028082">
    <property type="entry name" value="Peripla_BP_I"/>
</dbReference>
<comment type="caution">
    <text evidence="6">The sequence shown here is derived from an EMBL/GenBank/DDBJ whole genome shotgun (WGS) entry which is preliminary data.</text>
</comment>
<dbReference type="InterPro" id="IPR046335">
    <property type="entry name" value="LacI/GalR-like_sensor"/>
</dbReference>
<accession>A0ABT9Z6G0</accession>
<keyword evidence="3" id="KW-0238">DNA-binding</keyword>
<evidence type="ECO:0000256" key="4">
    <source>
        <dbReference type="ARBA" id="ARBA00023163"/>
    </source>
</evidence>
<feature type="domain" description="HTH lacI-type" evidence="5">
    <location>
        <begin position="5"/>
        <end position="59"/>
    </location>
</feature>
<dbReference type="Pfam" id="PF00356">
    <property type="entry name" value="LacI"/>
    <property type="match status" value="1"/>
</dbReference>
<dbReference type="PANTHER" id="PTHR30146:SF148">
    <property type="entry name" value="HTH-TYPE TRANSCRIPTIONAL REPRESSOR PURR-RELATED"/>
    <property type="match status" value="1"/>
</dbReference>
<name>A0ABT9Z6G0_9BACI</name>
<dbReference type="InterPro" id="IPR000843">
    <property type="entry name" value="HTH_LacI"/>
</dbReference>
<evidence type="ECO:0000313" key="6">
    <source>
        <dbReference type="EMBL" id="MDQ0227407.1"/>
    </source>
</evidence>
<dbReference type="SUPFAM" id="SSF47413">
    <property type="entry name" value="lambda repressor-like DNA-binding domains"/>
    <property type="match status" value="1"/>
</dbReference>
<dbReference type="SUPFAM" id="SSF53822">
    <property type="entry name" value="Periplasmic binding protein-like I"/>
    <property type="match status" value="1"/>
</dbReference>
<evidence type="ECO:0000259" key="5">
    <source>
        <dbReference type="PROSITE" id="PS50932"/>
    </source>
</evidence>
<proteinExistence type="predicted"/>
<dbReference type="EMBL" id="JAUSTZ010000009">
    <property type="protein sequence ID" value="MDQ0227407.1"/>
    <property type="molecule type" value="Genomic_DNA"/>
</dbReference>
<reference evidence="6 7" key="1">
    <citation type="submission" date="2023-07" db="EMBL/GenBank/DDBJ databases">
        <title>Genomic Encyclopedia of Type Strains, Phase IV (KMG-IV): sequencing the most valuable type-strain genomes for metagenomic binning, comparative biology and taxonomic classification.</title>
        <authorList>
            <person name="Goeker M."/>
        </authorList>
    </citation>
    <scope>NUCLEOTIDE SEQUENCE [LARGE SCALE GENOMIC DNA]</scope>
    <source>
        <strain evidence="6 7">DSM 17723</strain>
    </source>
</reference>
<keyword evidence="7" id="KW-1185">Reference proteome</keyword>
<sequence>MGKKVTIQQIADYLGVSKYVVSRALSGKSGVKDATRDKVLEAAKQLGYQPQVLANAKDSLHSTKAGQNNVLVVLPKSQYQDSIYWGRIIDGISNELEGHSLGIVMMTESDSFSTVINPKGFIGIICVGHISTNILLEFKKWEIPVVLIDDEEPLFSTDTIFANNFDSSFQLTNYLIGLGHRDMIFIGDIYFSRSFYDRWLGFRCALESHQLVPKTNEVYLEKREKDYEEMIISAKKWLEIAFARNEMPTAIVCANDSIALYMIDLLKAKKLNIPEDISITGFDNIESSYLNSPTLTTIHVPKEQLGKKAVTVLIDQIHSRKEQFEKILLTCELIIRESTAKLKSLI</sequence>
<keyword evidence="4" id="KW-0804">Transcription</keyword>
<evidence type="ECO:0000313" key="7">
    <source>
        <dbReference type="Proteomes" id="UP001232245"/>
    </source>
</evidence>
<dbReference type="RefSeq" id="WP_174880284.1">
    <property type="nucleotide sequence ID" value="NZ_CADEPK010000137.1"/>
</dbReference>
<dbReference type="CDD" id="cd01392">
    <property type="entry name" value="HTH_LacI"/>
    <property type="match status" value="1"/>
</dbReference>
<gene>
    <name evidence="6" type="ORF">J2S02_003752</name>
</gene>
<dbReference type="SMART" id="SM00354">
    <property type="entry name" value="HTH_LACI"/>
    <property type="match status" value="1"/>
</dbReference>
<dbReference type="InterPro" id="IPR010982">
    <property type="entry name" value="Lambda_DNA-bd_dom_sf"/>
</dbReference>
<dbReference type="PROSITE" id="PS50932">
    <property type="entry name" value="HTH_LACI_2"/>
    <property type="match status" value="1"/>
</dbReference>
<protein>
    <submittedName>
        <fullName evidence="6">LacI family transcriptional regulator</fullName>
    </submittedName>
</protein>
<dbReference type="Pfam" id="PF13377">
    <property type="entry name" value="Peripla_BP_3"/>
    <property type="match status" value="1"/>
</dbReference>
<dbReference type="Proteomes" id="UP001232245">
    <property type="component" value="Unassembled WGS sequence"/>
</dbReference>
<evidence type="ECO:0000256" key="3">
    <source>
        <dbReference type="ARBA" id="ARBA00023125"/>
    </source>
</evidence>
<evidence type="ECO:0000256" key="1">
    <source>
        <dbReference type="ARBA" id="ARBA00022491"/>
    </source>
</evidence>